<protein>
    <submittedName>
        <fullName evidence="2">Glycosyltransferase family 4 protein</fullName>
    </submittedName>
</protein>
<sequence length="412" mass="46466">MKRILVVSQHFWPEPFRINDIVEGFTQQGIQVDVLCGLPNYPKGEWFEGYHYTSPRREHHFGAEIFRAGEIPRKGNTGPMIFLNYVSWPFMALFHLWRLPGNYDAILCYNTSPVLMNFPAIVYSKWKKIPLTSYVLDIWPENLYSVLPVKDRCLREIAQAVSDWHYRQADQLIAMSQSLKQRLVERTKKDPSKVWVIPQHCEDFYAQPMEDAELSARYGKGFVLLFAGNFSPAQSLDTVIKAVVQAHEQGAEDLRLVLVGDGMSRPQLEELVHSLHAESYILFAGSTSPQRIPCYTHFAQGLVAPLSASPDLGMTVPAKIASYMAAAKPILASMDGEGAAAVQEADCGYTSAAEDVDALTQSILRLYHDSPERRQTMGQNALAYYRAQYQRSQVLAQLQQALLGRSDTDTTR</sequence>
<comment type="caution">
    <text evidence="2">The sequence shown here is derived from an EMBL/GenBank/DDBJ whole genome shotgun (WGS) entry which is preliminary data.</text>
</comment>
<dbReference type="CDD" id="cd03794">
    <property type="entry name" value="GT4_WbuB-like"/>
    <property type="match status" value="1"/>
</dbReference>
<accession>A0A948T2L5</accession>
<dbReference type="InterPro" id="IPR028098">
    <property type="entry name" value="Glyco_trans_4-like_N"/>
</dbReference>
<evidence type="ECO:0000313" key="2">
    <source>
        <dbReference type="EMBL" id="MBU3806071.1"/>
    </source>
</evidence>
<evidence type="ECO:0000259" key="1">
    <source>
        <dbReference type="Pfam" id="PF13439"/>
    </source>
</evidence>
<dbReference type="PANTHER" id="PTHR12526">
    <property type="entry name" value="GLYCOSYLTRANSFERASE"/>
    <property type="match status" value="1"/>
</dbReference>
<feature type="domain" description="Glycosyltransferase subfamily 4-like N-terminal" evidence="1">
    <location>
        <begin position="19"/>
        <end position="198"/>
    </location>
</feature>
<evidence type="ECO:0000313" key="3">
    <source>
        <dbReference type="Proteomes" id="UP000713596"/>
    </source>
</evidence>
<name>A0A948T2L5_9FIRM</name>
<reference evidence="2" key="1">
    <citation type="journal article" date="2021" name="PeerJ">
        <title>Extensive microbial diversity within the chicken gut microbiome revealed by metagenomics and culture.</title>
        <authorList>
            <person name="Gilroy R."/>
            <person name="Ravi A."/>
            <person name="Getino M."/>
            <person name="Pursley I."/>
            <person name="Horton D.L."/>
            <person name="Alikhan N.F."/>
            <person name="Baker D."/>
            <person name="Gharbi K."/>
            <person name="Hall N."/>
            <person name="Watson M."/>
            <person name="Adriaenssens E.M."/>
            <person name="Foster-Nyarko E."/>
            <person name="Jarju S."/>
            <person name="Secka A."/>
            <person name="Antonio M."/>
            <person name="Oren A."/>
            <person name="Chaudhuri R.R."/>
            <person name="La Ragione R."/>
            <person name="Hildebrand F."/>
            <person name="Pallen M.J."/>
        </authorList>
    </citation>
    <scope>NUCLEOTIDE SEQUENCE</scope>
    <source>
        <strain evidence="2">B5_2728</strain>
    </source>
</reference>
<dbReference type="PANTHER" id="PTHR12526:SF622">
    <property type="entry name" value="GLYCOSYLTRANSFERASE (GROUP I)"/>
    <property type="match status" value="1"/>
</dbReference>
<organism evidence="2 3">
    <name type="scientific">Candidatus Allofournierella pullistercoris</name>
    <dbReference type="NCBI Taxonomy" id="2838597"/>
    <lineage>
        <taxon>Bacteria</taxon>
        <taxon>Bacillati</taxon>
        <taxon>Bacillota</taxon>
        <taxon>Clostridia</taxon>
        <taxon>Eubacteriales</taxon>
        <taxon>Oscillospiraceae</taxon>
        <taxon>Allofournierella</taxon>
    </lineage>
</organism>
<dbReference type="SUPFAM" id="SSF53756">
    <property type="entry name" value="UDP-Glycosyltransferase/glycogen phosphorylase"/>
    <property type="match status" value="1"/>
</dbReference>
<dbReference type="AlphaFoldDB" id="A0A948T2L5"/>
<dbReference type="Proteomes" id="UP000713596">
    <property type="component" value="Unassembled WGS sequence"/>
</dbReference>
<reference evidence="2" key="2">
    <citation type="submission" date="2021-04" db="EMBL/GenBank/DDBJ databases">
        <authorList>
            <person name="Gilroy R."/>
        </authorList>
    </citation>
    <scope>NUCLEOTIDE SEQUENCE</scope>
    <source>
        <strain evidence="2">B5_2728</strain>
    </source>
</reference>
<gene>
    <name evidence="2" type="ORF">H9882_04170</name>
</gene>
<dbReference type="Pfam" id="PF13439">
    <property type="entry name" value="Glyco_transf_4"/>
    <property type="match status" value="1"/>
</dbReference>
<dbReference type="EMBL" id="JAHLFP010000031">
    <property type="protein sequence ID" value="MBU3806071.1"/>
    <property type="molecule type" value="Genomic_DNA"/>
</dbReference>
<proteinExistence type="predicted"/>
<dbReference type="Gene3D" id="3.40.50.2000">
    <property type="entry name" value="Glycogen Phosphorylase B"/>
    <property type="match status" value="2"/>
</dbReference>
<dbReference type="Pfam" id="PF13692">
    <property type="entry name" value="Glyco_trans_1_4"/>
    <property type="match status" value="1"/>
</dbReference>